<gene>
    <name evidence="1" type="ORF">DKZ56_01340</name>
</gene>
<dbReference type="Proteomes" id="UP000291151">
    <property type="component" value="Chromosome"/>
</dbReference>
<evidence type="ECO:0000313" key="2">
    <source>
        <dbReference type="Proteomes" id="UP000291151"/>
    </source>
</evidence>
<organism evidence="1 2">
    <name type="scientific">Ureibacillus thermophilus</name>
    <dbReference type="NCBI Taxonomy" id="367743"/>
    <lineage>
        <taxon>Bacteria</taxon>
        <taxon>Bacillati</taxon>
        <taxon>Bacillota</taxon>
        <taxon>Bacilli</taxon>
        <taxon>Bacillales</taxon>
        <taxon>Caryophanaceae</taxon>
        <taxon>Ureibacillus</taxon>
    </lineage>
</organism>
<name>A0A4P6UT02_9BACL</name>
<evidence type="ECO:0000313" key="1">
    <source>
        <dbReference type="EMBL" id="QBK24662.1"/>
    </source>
</evidence>
<accession>A0A4P6UT02</accession>
<dbReference type="KEGG" id="uth:DKZ56_01340"/>
<keyword evidence="1" id="KW-0238">DNA-binding</keyword>
<proteinExistence type="predicted"/>
<dbReference type="AlphaFoldDB" id="A0A4P6UT02"/>
<protein>
    <submittedName>
        <fullName evidence="1">DNA-binding protein</fullName>
    </submittedName>
</protein>
<reference evidence="1 2" key="1">
    <citation type="submission" date="2019-02" db="EMBL/GenBank/DDBJ databases">
        <title>Ureibacillus thermophilus.</title>
        <authorList>
            <person name="Sunny J.S."/>
            <person name="Natarajan A."/>
            <person name="Saleena L.M."/>
        </authorList>
    </citation>
    <scope>NUCLEOTIDE SEQUENCE [LARGE SCALE GENOMIC DNA]</scope>
    <source>
        <strain evidence="1 2">LM102</strain>
    </source>
</reference>
<dbReference type="GO" id="GO:0003677">
    <property type="term" value="F:DNA binding"/>
    <property type="evidence" value="ECO:0007669"/>
    <property type="project" value="UniProtKB-KW"/>
</dbReference>
<keyword evidence="2" id="KW-1185">Reference proteome</keyword>
<dbReference type="RefSeq" id="WP_208650936.1">
    <property type="nucleotide sequence ID" value="NZ_CP036528.1"/>
</dbReference>
<sequence>MYKTVSETAKDISMPEEMVLRYIYEGRIKAVHDGEQFLINSDQFETYREQLKLLKEEMDLWQNTPIPEDMDVKDED</sequence>
<dbReference type="EMBL" id="CP036528">
    <property type="protein sequence ID" value="QBK24662.1"/>
    <property type="molecule type" value="Genomic_DNA"/>
</dbReference>